<protein>
    <recommendedName>
        <fullName evidence="3">DJ-1/PfpI domain-containing protein</fullName>
    </recommendedName>
</protein>
<evidence type="ECO:0000313" key="1">
    <source>
        <dbReference type="EMBL" id="ASK78466.1"/>
    </source>
</evidence>
<evidence type="ECO:0000313" key="2">
    <source>
        <dbReference type="Proteomes" id="UP000242175"/>
    </source>
</evidence>
<accession>A0A220VE11</accession>
<reference evidence="1 2" key="1">
    <citation type="journal article" date="2016" name="Int. J. Syst. Evol. Microbiol.">
        <title>Paraphotobacterium marinum gen. nov., sp. nov., a member of the family Vibrionaceae, isolated from surface seawater.</title>
        <authorList>
            <person name="Huang Z."/>
            <person name="Dong C."/>
            <person name="Shao Z."/>
        </authorList>
    </citation>
    <scope>NUCLEOTIDE SEQUENCE [LARGE SCALE GENOMIC DNA]</scope>
    <source>
        <strain evidence="1 2">NSCS20N07D</strain>
    </source>
</reference>
<dbReference type="EMBL" id="CP022355">
    <property type="protein sequence ID" value="ASK78466.1"/>
    <property type="molecule type" value="Genomic_DNA"/>
</dbReference>
<dbReference type="AlphaFoldDB" id="A0A220VE11"/>
<keyword evidence="2" id="KW-1185">Reference proteome</keyword>
<organism evidence="1 2">
    <name type="scientific">Paraphotobacterium marinum</name>
    <dbReference type="NCBI Taxonomy" id="1755811"/>
    <lineage>
        <taxon>Bacteria</taxon>
        <taxon>Pseudomonadati</taxon>
        <taxon>Pseudomonadota</taxon>
        <taxon>Gammaproteobacteria</taxon>
        <taxon>Vibrionales</taxon>
        <taxon>Vibrionaceae</taxon>
        <taxon>Paraphotobacterium</taxon>
    </lineage>
</organism>
<proteinExistence type="predicted"/>
<dbReference type="Gene3D" id="3.40.50.880">
    <property type="match status" value="1"/>
</dbReference>
<name>A0A220VE11_9GAMM</name>
<dbReference type="KEGG" id="pmai:CF386_05335"/>
<sequence length="83" mass="9527">MDYFKSAISTCSPCFWDKISTNNLRKKRVTYDKIHNLITSQGPGTVMELALEIIKLKINKIEASKIADNLIVWPNMHYGIMPK</sequence>
<evidence type="ECO:0008006" key="3">
    <source>
        <dbReference type="Google" id="ProtNLM"/>
    </source>
</evidence>
<dbReference type="SUPFAM" id="SSF52317">
    <property type="entry name" value="Class I glutamine amidotransferase-like"/>
    <property type="match status" value="1"/>
</dbReference>
<dbReference type="InterPro" id="IPR029062">
    <property type="entry name" value="Class_I_gatase-like"/>
</dbReference>
<dbReference type="Proteomes" id="UP000242175">
    <property type="component" value="Chromosome large"/>
</dbReference>
<gene>
    <name evidence="1" type="ORF">CF386_05335</name>
</gene>